<proteinExistence type="inferred from homology"/>
<dbReference type="Gene3D" id="2.40.420.20">
    <property type="match status" value="1"/>
</dbReference>
<dbReference type="KEGG" id="srho:HH216_15810"/>
<dbReference type="Proteomes" id="UP000501128">
    <property type="component" value="Chromosome"/>
</dbReference>
<dbReference type="InterPro" id="IPR058792">
    <property type="entry name" value="Beta-barrel_RND_2"/>
</dbReference>
<feature type="domain" description="CusB-like beta-barrel" evidence="3">
    <location>
        <begin position="209"/>
        <end position="284"/>
    </location>
</feature>
<protein>
    <submittedName>
        <fullName evidence="5">Efflux RND transporter periplasmic adaptor subunit</fullName>
    </submittedName>
</protein>
<dbReference type="AlphaFoldDB" id="A0A7L5DNS9"/>
<name>A0A7L5DNS9_9BACT</name>
<dbReference type="GO" id="GO:0015562">
    <property type="term" value="F:efflux transmembrane transporter activity"/>
    <property type="evidence" value="ECO:0007669"/>
    <property type="project" value="InterPro"/>
</dbReference>
<sequence>MKFPLILLSGVLLVACGHKEEAEQVPTSAADSSSSYLTDSVRRINPESELTLNGTVTFDQDNVVRVFPLVSGNVEKATVTLGSYVQKGQDLALIRSGDISNYVNDYQADKADLEVAQQNLKNVQAQYKAGFTSETDFITAKNNLQKAKDELGRSGNILRVYGGSNTTGQPYFSVKAPIAGYIVEKNVNSGQDLRSDNTNPLYTISSLQQIWIMANVYETDIPEIKQGQPVDVQVLAYPDKVFRGRIDNISSVLDEQARVLKVRIVLSNKDGLLKPDMFATIHVHLPNTAAQQGLAVAQKALVFDRDHYYVIVQSAPNKFDVREVKVIQNTTRYAFVEGGNLQPGTRIVTEGSLLLYNDLTN</sequence>
<dbReference type="FunFam" id="2.40.30.170:FF:000010">
    <property type="entry name" value="Efflux RND transporter periplasmic adaptor subunit"/>
    <property type="match status" value="1"/>
</dbReference>
<dbReference type="GO" id="GO:0060003">
    <property type="term" value="P:copper ion export"/>
    <property type="evidence" value="ECO:0007669"/>
    <property type="project" value="TreeGrafter"/>
</dbReference>
<evidence type="ECO:0000313" key="6">
    <source>
        <dbReference type="Proteomes" id="UP000501128"/>
    </source>
</evidence>
<dbReference type="PROSITE" id="PS51257">
    <property type="entry name" value="PROKAR_LIPOPROTEIN"/>
    <property type="match status" value="1"/>
</dbReference>
<dbReference type="InterPro" id="IPR051909">
    <property type="entry name" value="MFP_Cation_Efflux"/>
</dbReference>
<dbReference type="Gene3D" id="2.40.30.170">
    <property type="match status" value="1"/>
</dbReference>
<dbReference type="Pfam" id="PF25973">
    <property type="entry name" value="BSH_CzcB"/>
    <property type="match status" value="1"/>
</dbReference>
<dbReference type="EMBL" id="CP051677">
    <property type="protein sequence ID" value="QJD79725.1"/>
    <property type="molecule type" value="Genomic_DNA"/>
</dbReference>
<comment type="similarity">
    <text evidence="1">Belongs to the membrane fusion protein (MFP) (TC 8.A.1) family.</text>
</comment>
<dbReference type="InterPro" id="IPR006143">
    <property type="entry name" value="RND_pump_MFP"/>
</dbReference>
<organism evidence="5 6">
    <name type="scientific">Spirosoma rhododendri</name>
    <dbReference type="NCBI Taxonomy" id="2728024"/>
    <lineage>
        <taxon>Bacteria</taxon>
        <taxon>Pseudomonadati</taxon>
        <taxon>Bacteroidota</taxon>
        <taxon>Cytophagia</taxon>
        <taxon>Cytophagales</taxon>
        <taxon>Cytophagaceae</taxon>
        <taxon>Spirosoma</taxon>
    </lineage>
</organism>
<dbReference type="PANTHER" id="PTHR30097">
    <property type="entry name" value="CATION EFFLUX SYSTEM PROTEIN CUSB"/>
    <property type="match status" value="1"/>
</dbReference>
<reference evidence="5 6" key="1">
    <citation type="submission" date="2020-04" db="EMBL/GenBank/DDBJ databases">
        <title>Genome sequencing of novel species.</title>
        <authorList>
            <person name="Heo J."/>
            <person name="Kim S.-J."/>
            <person name="Kim J.-S."/>
            <person name="Hong S.-B."/>
            <person name="Kwon S.-W."/>
        </authorList>
    </citation>
    <scope>NUCLEOTIDE SEQUENCE [LARGE SCALE GENOMIC DNA]</scope>
    <source>
        <strain evidence="5 6">CJU-R4</strain>
    </source>
</reference>
<gene>
    <name evidence="5" type="ORF">HH216_15810</name>
</gene>
<dbReference type="SUPFAM" id="SSF111369">
    <property type="entry name" value="HlyD-like secretion proteins"/>
    <property type="match status" value="1"/>
</dbReference>
<evidence type="ECO:0000313" key="5">
    <source>
        <dbReference type="EMBL" id="QJD79725.1"/>
    </source>
</evidence>
<dbReference type="RefSeq" id="WP_169551687.1">
    <property type="nucleotide sequence ID" value="NZ_CP051677.1"/>
</dbReference>
<dbReference type="InterPro" id="IPR058647">
    <property type="entry name" value="BSH_CzcB-like"/>
</dbReference>
<dbReference type="GO" id="GO:0016020">
    <property type="term" value="C:membrane"/>
    <property type="evidence" value="ECO:0007669"/>
    <property type="project" value="InterPro"/>
</dbReference>
<feature type="domain" description="CzcB-like barrel-sandwich hybrid" evidence="4">
    <location>
        <begin position="63"/>
        <end position="198"/>
    </location>
</feature>
<dbReference type="PANTHER" id="PTHR30097:SF4">
    <property type="entry name" value="SLR6042 PROTEIN"/>
    <property type="match status" value="1"/>
</dbReference>
<dbReference type="GO" id="GO:0030313">
    <property type="term" value="C:cell envelope"/>
    <property type="evidence" value="ECO:0007669"/>
    <property type="project" value="TreeGrafter"/>
</dbReference>
<evidence type="ECO:0000256" key="1">
    <source>
        <dbReference type="ARBA" id="ARBA00009477"/>
    </source>
</evidence>
<dbReference type="Pfam" id="PF25954">
    <property type="entry name" value="Beta-barrel_RND_2"/>
    <property type="match status" value="1"/>
</dbReference>
<accession>A0A7L5DNS9</accession>
<keyword evidence="2" id="KW-0813">Transport</keyword>
<evidence type="ECO:0000259" key="3">
    <source>
        <dbReference type="Pfam" id="PF25954"/>
    </source>
</evidence>
<dbReference type="NCBIfam" id="TIGR01730">
    <property type="entry name" value="RND_mfp"/>
    <property type="match status" value="1"/>
</dbReference>
<evidence type="ECO:0000256" key="2">
    <source>
        <dbReference type="ARBA" id="ARBA00022448"/>
    </source>
</evidence>
<evidence type="ECO:0000259" key="4">
    <source>
        <dbReference type="Pfam" id="PF25973"/>
    </source>
</evidence>
<keyword evidence="6" id="KW-1185">Reference proteome</keyword>
<dbReference type="GO" id="GO:0015679">
    <property type="term" value="P:plasma membrane copper ion transport"/>
    <property type="evidence" value="ECO:0007669"/>
    <property type="project" value="TreeGrafter"/>
</dbReference>
<dbReference type="Gene3D" id="2.40.50.100">
    <property type="match status" value="1"/>
</dbReference>